<name>A0A0D1CT45_9RHOB</name>
<comment type="function">
    <text evidence="9">Part of the tripartite ATP-independent periplasmic (TRAP) transport system.</text>
</comment>
<feature type="transmembrane region" description="Helical" evidence="9">
    <location>
        <begin position="46"/>
        <end position="65"/>
    </location>
</feature>
<dbReference type="Pfam" id="PF04290">
    <property type="entry name" value="DctQ"/>
    <property type="match status" value="1"/>
</dbReference>
<protein>
    <recommendedName>
        <fullName evidence="9">TRAP transporter small permease protein</fullName>
    </recommendedName>
</protein>
<feature type="transmembrane region" description="Helical" evidence="9">
    <location>
        <begin position="126"/>
        <end position="147"/>
    </location>
</feature>
<sequence>MTVLDRLTGLLGWVAAALFVLAGAMLTWEVIARYFFVRPTIWAAELSQYCLIWGCMLAMAGVLRMRRHIAVTAGLALMPPGGRKAADLAALAAVLVFSVVVTIYGWEIFYDSWVRGRTAGTMLDPPVWTVELAAPIGFALLAVQCVAEMARTWRDGAPEPGGHE</sequence>
<dbReference type="STRING" id="935700.jaqu_02930"/>
<evidence type="ECO:0000256" key="4">
    <source>
        <dbReference type="ARBA" id="ARBA00022519"/>
    </source>
</evidence>
<dbReference type="InterPro" id="IPR055348">
    <property type="entry name" value="DctQ"/>
</dbReference>
<dbReference type="EMBL" id="JYFE01000008">
    <property type="protein sequence ID" value="KIT17937.1"/>
    <property type="molecule type" value="Genomic_DNA"/>
</dbReference>
<feature type="domain" description="Tripartite ATP-independent periplasmic transporters DctQ component" evidence="10">
    <location>
        <begin position="24"/>
        <end position="154"/>
    </location>
</feature>
<dbReference type="GO" id="GO:0005886">
    <property type="term" value="C:plasma membrane"/>
    <property type="evidence" value="ECO:0007669"/>
    <property type="project" value="UniProtKB-SubCell"/>
</dbReference>
<reference evidence="11 12" key="1">
    <citation type="submission" date="2015-02" db="EMBL/GenBank/DDBJ databases">
        <title>Genome Sequence of Jannaschia aquimarina DSM28248, a member of the Roseobacter clade.</title>
        <authorList>
            <person name="Voget S."/>
            <person name="Daniel R."/>
        </authorList>
    </citation>
    <scope>NUCLEOTIDE SEQUENCE [LARGE SCALE GENOMIC DNA]</scope>
    <source>
        <strain evidence="11 12">GSW-M26</strain>
    </source>
</reference>
<dbReference type="InterPro" id="IPR007387">
    <property type="entry name" value="TRAP_DctQ"/>
</dbReference>
<proteinExistence type="inferred from homology"/>
<keyword evidence="12" id="KW-1185">Reference proteome</keyword>
<dbReference type="PANTHER" id="PTHR35011">
    <property type="entry name" value="2,3-DIKETO-L-GULONATE TRAP TRANSPORTER SMALL PERMEASE PROTEIN YIAM"/>
    <property type="match status" value="1"/>
</dbReference>
<feature type="transmembrane region" description="Helical" evidence="9">
    <location>
        <begin position="85"/>
        <end position="106"/>
    </location>
</feature>
<keyword evidence="3" id="KW-1003">Cell membrane</keyword>
<keyword evidence="4 9" id="KW-0997">Cell inner membrane</keyword>
<evidence type="ECO:0000313" key="12">
    <source>
        <dbReference type="Proteomes" id="UP000032232"/>
    </source>
</evidence>
<comment type="similarity">
    <text evidence="8 9">Belongs to the TRAP transporter small permease family.</text>
</comment>
<keyword evidence="6 9" id="KW-1133">Transmembrane helix</keyword>
<dbReference type="OrthoDB" id="4250245at2"/>
<keyword evidence="2 9" id="KW-0813">Transport</keyword>
<evidence type="ECO:0000313" key="11">
    <source>
        <dbReference type="EMBL" id="KIT17937.1"/>
    </source>
</evidence>
<keyword evidence="5 9" id="KW-0812">Transmembrane</keyword>
<evidence type="ECO:0000256" key="1">
    <source>
        <dbReference type="ARBA" id="ARBA00004429"/>
    </source>
</evidence>
<dbReference type="AlphaFoldDB" id="A0A0D1CT45"/>
<organism evidence="11 12">
    <name type="scientific">Jannaschia aquimarina</name>
    <dbReference type="NCBI Taxonomy" id="935700"/>
    <lineage>
        <taxon>Bacteria</taxon>
        <taxon>Pseudomonadati</taxon>
        <taxon>Pseudomonadota</taxon>
        <taxon>Alphaproteobacteria</taxon>
        <taxon>Rhodobacterales</taxon>
        <taxon>Roseobacteraceae</taxon>
        <taxon>Jannaschia</taxon>
    </lineage>
</organism>
<evidence type="ECO:0000256" key="3">
    <source>
        <dbReference type="ARBA" id="ARBA00022475"/>
    </source>
</evidence>
<evidence type="ECO:0000256" key="2">
    <source>
        <dbReference type="ARBA" id="ARBA00022448"/>
    </source>
</evidence>
<comment type="subcellular location">
    <subcellularLocation>
        <location evidence="1 9">Cell inner membrane</location>
        <topology evidence="1 9">Multi-pass membrane protein</topology>
    </subcellularLocation>
</comment>
<evidence type="ECO:0000256" key="8">
    <source>
        <dbReference type="ARBA" id="ARBA00038436"/>
    </source>
</evidence>
<evidence type="ECO:0000256" key="7">
    <source>
        <dbReference type="ARBA" id="ARBA00023136"/>
    </source>
</evidence>
<accession>A0A0D1CT45</accession>
<dbReference type="RefSeq" id="WP_043917161.1">
    <property type="nucleotide sequence ID" value="NZ_FZPF01000005.1"/>
</dbReference>
<keyword evidence="7 9" id="KW-0472">Membrane</keyword>
<evidence type="ECO:0000259" key="10">
    <source>
        <dbReference type="Pfam" id="PF04290"/>
    </source>
</evidence>
<dbReference type="PATRIC" id="fig|935700.4.peg.318"/>
<dbReference type="Proteomes" id="UP000032232">
    <property type="component" value="Unassembled WGS sequence"/>
</dbReference>
<gene>
    <name evidence="11" type="ORF">jaqu_02930</name>
</gene>
<feature type="transmembrane region" description="Helical" evidence="9">
    <location>
        <begin position="7"/>
        <end position="26"/>
    </location>
</feature>
<evidence type="ECO:0000256" key="5">
    <source>
        <dbReference type="ARBA" id="ARBA00022692"/>
    </source>
</evidence>
<comment type="subunit">
    <text evidence="9">The complex comprises the extracytoplasmic solute receptor protein and the two transmembrane proteins.</text>
</comment>
<comment type="caution">
    <text evidence="11">The sequence shown here is derived from an EMBL/GenBank/DDBJ whole genome shotgun (WGS) entry which is preliminary data.</text>
</comment>
<evidence type="ECO:0000256" key="6">
    <source>
        <dbReference type="ARBA" id="ARBA00022989"/>
    </source>
</evidence>
<dbReference type="GO" id="GO:0022857">
    <property type="term" value="F:transmembrane transporter activity"/>
    <property type="evidence" value="ECO:0007669"/>
    <property type="project" value="UniProtKB-UniRule"/>
</dbReference>
<evidence type="ECO:0000256" key="9">
    <source>
        <dbReference type="RuleBase" id="RU369079"/>
    </source>
</evidence>